<accession>X0XGE5</accession>
<evidence type="ECO:0000313" key="1">
    <source>
        <dbReference type="EMBL" id="GAG35723.1"/>
    </source>
</evidence>
<name>X0XGE5_9ZZZZ</name>
<protein>
    <submittedName>
        <fullName evidence="1">Uncharacterized protein</fullName>
    </submittedName>
</protein>
<proteinExistence type="predicted"/>
<dbReference type="EMBL" id="BARS01048364">
    <property type="protein sequence ID" value="GAG35723.1"/>
    <property type="molecule type" value="Genomic_DNA"/>
</dbReference>
<gene>
    <name evidence="1" type="ORF">S01H1_72505</name>
</gene>
<feature type="non-terminal residue" evidence="1">
    <location>
        <position position="1"/>
    </location>
</feature>
<comment type="caution">
    <text evidence="1">The sequence shown here is derived from an EMBL/GenBank/DDBJ whole genome shotgun (WGS) entry which is preliminary data.</text>
</comment>
<dbReference type="AlphaFoldDB" id="X0XGE5"/>
<reference evidence="1" key="1">
    <citation type="journal article" date="2014" name="Front. Microbiol.">
        <title>High frequency of phylogenetically diverse reductive dehalogenase-homologous genes in deep subseafloor sedimentary metagenomes.</title>
        <authorList>
            <person name="Kawai M."/>
            <person name="Futagami T."/>
            <person name="Toyoda A."/>
            <person name="Takaki Y."/>
            <person name="Nishi S."/>
            <person name="Hori S."/>
            <person name="Arai W."/>
            <person name="Tsubouchi T."/>
            <person name="Morono Y."/>
            <person name="Uchiyama I."/>
            <person name="Ito T."/>
            <person name="Fujiyama A."/>
            <person name="Inagaki F."/>
            <person name="Takami H."/>
        </authorList>
    </citation>
    <scope>NUCLEOTIDE SEQUENCE</scope>
    <source>
        <strain evidence="1">Expedition CK06-06</strain>
    </source>
</reference>
<organism evidence="1">
    <name type="scientific">marine sediment metagenome</name>
    <dbReference type="NCBI Taxonomy" id="412755"/>
    <lineage>
        <taxon>unclassified sequences</taxon>
        <taxon>metagenomes</taxon>
        <taxon>ecological metagenomes</taxon>
    </lineage>
</organism>
<feature type="non-terminal residue" evidence="1">
    <location>
        <position position="243"/>
    </location>
</feature>
<sequence>DTAAADADPPTMGGTPVVIDLPKLVAETWTWVVLDIIPESHTAPDETAVISIGLNVAVDVGARDIYISGGIKLLTDVVEYIDFPDDSQITNLIAYAGNESDPRLNPWVLTEEGLAEIQTQNSNVVVPLPLGEIKSLKSPENAKAACVNDVYLWFNLGRKVERYYARNLEDVGPDREAGLASDQQGTPSKLLSHPGRVFLAIDGGTSNYSSIFQYKNSGWSEIYKAPRVGLRIQDMYYQSIPGS</sequence>